<dbReference type="InterPro" id="IPR040662">
    <property type="entry name" value="Tfb2_C"/>
</dbReference>
<protein>
    <recommendedName>
        <fullName evidence="9">RNA polymerase II transcription factor B subunit 2</fullName>
    </recommendedName>
</protein>
<keyword evidence="12" id="KW-1185">Reference proteome</keyword>
<name>A0A0E9NCB8_SAICN</name>
<dbReference type="NCBIfam" id="TIGR00625">
    <property type="entry name" value="tfb2"/>
    <property type="match status" value="1"/>
</dbReference>
<dbReference type="Pfam" id="PF03849">
    <property type="entry name" value="Tfb2"/>
    <property type="match status" value="1"/>
</dbReference>
<evidence type="ECO:0000256" key="2">
    <source>
        <dbReference type="ARBA" id="ARBA00004123"/>
    </source>
</evidence>
<comment type="function">
    <text evidence="1">Component of the general transcription and DNA repair factor IIH (TFIIH) core complex, which is involved in general and transcription-coupled nucleotide excision repair (NER) of damaged DNA and, when complexed to TFIIK, in RNA transcription by RNA polymerase II. In NER, TFIIH acts by opening DNA around the lesion to allow the excision of the damaged oligonucleotide and its replacement by a new DNA fragment. In transcription, TFIIH has an essential role in transcription initiation. When the pre-initiation complex (PIC) has been established, TFIIH is required for promoter opening and promoter escape. Phosphorylation of the C-terminal tail (CTD) of the largest subunit of RNA polymerase II by the kinase module TFIIK controls the initiation of transcription.</text>
</comment>
<dbReference type="Gene3D" id="3.30.70.2610">
    <property type="match status" value="1"/>
</dbReference>
<evidence type="ECO:0000259" key="10">
    <source>
        <dbReference type="Pfam" id="PF18307"/>
    </source>
</evidence>
<evidence type="ECO:0000256" key="1">
    <source>
        <dbReference type="ARBA" id="ARBA00002817"/>
    </source>
</evidence>
<evidence type="ECO:0000256" key="8">
    <source>
        <dbReference type="ARBA" id="ARBA00023242"/>
    </source>
</evidence>
<proteinExistence type="inferred from homology"/>
<dbReference type="OMA" id="KGFIIIE"/>
<evidence type="ECO:0000313" key="11">
    <source>
        <dbReference type="EMBL" id="GAO47474.1"/>
    </source>
</evidence>
<comment type="caution">
    <text evidence="11">The sequence shown here is derived from an EMBL/GenBank/DDBJ whole genome shotgun (WGS) entry which is preliminary data.</text>
</comment>
<keyword evidence="6 9" id="KW-0804">Transcription</keyword>
<dbReference type="PANTHER" id="PTHR13152:SF0">
    <property type="entry name" value="GENERAL TRANSCRIPTION FACTOR IIH SUBUNIT 4"/>
    <property type="match status" value="1"/>
</dbReference>
<dbReference type="PANTHER" id="PTHR13152">
    <property type="entry name" value="TFIIH, POLYPEPTIDE 4"/>
    <property type="match status" value="1"/>
</dbReference>
<evidence type="ECO:0000256" key="6">
    <source>
        <dbReference type="ARBA" id="ARBA00023163"/>
    </source>
</evidence>
<evidence type="ECO:0000256" key="3">
    <source>
        <dbReference type="ARBA" id="ARBA00007132"/>
    </source>
</evidence>
<gene>
    <name evidence="11" type="ORF">G7K_1681-t1</name>
</gene>
<dbReference type="AlphaFoldDB" id="A0A0E9NCB8"/>
<keyword evidence="8 9" id="KW-0539">Nucleus</keyword>
<evidence type="ECO:0000313" key="12">
    <source>
        <dbReference type="Proteomes" id="UP000033140"/>
    </source>
</evidence>
<evidence type="ECO:0000256" key="9">
    <source>
        <dbReference type="RuleBase" id="RU364024"/>
    </source>
</evidence>
<dbReference type="RefSeq" id="XP_019023790.1">
    <property type="nucleotide sequence ID" value="XM_019168419.1"/>
</dbReference>
<sequence length="466" mass="53019">MSSKTLDFKTSINDYLEGLPAPVFSRLYQKPATCLAIFRLLPNLAKHFVMSTLYNDAPVQVRDIDAWVEPGSKRQQNNALEKLKKMHVYKEHKGEVTMNLAFRTNFRTALTGGGDHKSFGVPCNTADNNAVTVEFLDRHATEQWEMILHFMVNTPMDRMPGDGVVRLLEKSGLMEGNPLRKETMSITNAGFQFLLQDVNAQIWALLLQYLTVAEELEMDPVEVLHFLFMLGSLELGQDYSTDFLTPTQKIMLEDLRDYGVVYQRKSTSRRFYPTRLATTLTAHAGHWKRPAASLQGALSAKPDPGSESGFIVLETNYKVYAYTNSPLQIAVLQLFVNLKARFPNMVTGIISRDSILEALKNGITADQIIQYLTTHAHPQMRKQQPLLPPSVVDQIRLWELDKNRIRASEGWLWHDFASTNDYEFVLKYGKDLGVVLWENAATRRFYVSDAGNASIKTYISRNRKKD</sequence>
<organism evidence="11 12">
    <name type="scientific">Saitoella complicata (strain BCRC 22490 / CBS 7301 / JCM 7358 / NBRC 10748 / NRRL Y-17804)</name>
    <dbReference type="NCBI Taxonomy" id="698492"/>
    <lineage>
        <taxon>Eukaryota</taxon>
        <taxon>Fungi</taxon>
        <taxon>Dikarya</taxon>
        <taxon>Ascomycota</taxon>
        <taxon>Taphrinomycotina</taxon>
        <taxon>Taphrinomycotina incertae sedis</taxon>
        <taxon>Saitoella</taxon>
    </lineage>
</organism>
<reference evidence="11 12" key="2">
    <citation type="journal article" date="2014" name="J. Gen. Appl. Microbiol.">
        <title>The early diverging ascomycetous budding yeast Saitoella complicata has three histone deacetylases belonging to the Clr6, Hos2, and Rpd3 lineages.</title>
        <authorList>
            <person name="Nishida H."/>
            <person name="Matsumoto T."/>
            <person name="Kondo S."/>
            <person name="Hamamoto M."/>
            <person name="Yoshikawa H."/>
        </authorList>
    </citation>
    <scope>NUCLEOTIDE SEQUENCE [LARGE SCALE GENOMIC DNA]</scope>
    <source>
        <strain evidence="11 12">NRRL Y-17804</strain>
    </source>
</reference>
<dbReference type="InterPro" id="IPR004598">
    <property type="entry name" value="TFIIH_p52/Tfb2"/>
</dbReference>
<evidence type="ECO:0000256" key="7">
    <source>
        <dbReference type="ARBA" id="ARBA00023204"/>
    </source>
</evidence>
<dbReference type="GO" id="GO:0000439">
    <property type="term" value="C:transcription factor TFIIH core complex"/>
    <property type="evidence" value="ECO:0007669"/>
    <property type="project" value="InterPro"/>
</dbReference>
<comment type="function">
    <text evidence="9">Component of the general transcription and DNA repair factor IIH (TFIIH) core complex which is involved in general and transcription-coupled nucleotide excision repair (NER) of damaged DNA.</text>
</comment>
<dbReference type="GO" id="GO:0003690">
    <property type="term" value="F:double-stranded DNA binding"/>
    <property type="evidence" value="ECO:0007669"/>
    <property type="project" value="TreeGrafter"/>
</dbReference>
<dbReference type="GO" id="GO:0006289">
    <property type="term" value="P:nucleotide-excision repair"/>
    <property type="evidence" value="ECO:0007669"/>
    <property type="project" value="InterPro"/>
</dbReference>
<feature type="domain" description="Transcription factor Tfb2 C-terminal" evidence="10">
    <location>
        <begin position="393"/>
        <end position="459"/>
    </location>
</feature>
<reference evidence="11 12" key="3">
    <citation type="journal article" date="2015" name="Genome Announc.">
        <title>Draft Genome Sequence of the Archiascomycetous Yeast Saitoella complicata.</title>
        <authorList>
            <person name="Yamauchi K."/>
            <person name="Kondo S."/>
            <person name="Hamamoto M."/>
            <person name="Takahashi Y."/>
            <person name="Ogura Y."/>
            <person name="Hayashi T."/>
            <person name="Nishida H."/>
        </authorList>
    </citation>
    <scope>NUCLEOTIDE SEQUENCE [LARGE SCALE GENOMIC DNA]</scope>
    <source>
        <strain evidence="11 12">NRRL Y-17804</strain>
    </source>
</reference>
<keyword evidence="7 9" id="KW-0234">DNA repair</keyword>
<accession>A0A0E9NCB8</accession>
<dbReference type="OrthoDB" id="364513at2759"/>
<keyword evidence="5 9" id="KW-0805">Transcription regulation</keyword>
<dbReference type="STRING" id="698492.A0A0E9NCB8"/>
<reference evidence="11 12" key="1">
    <citation type="journal article" date="2011" name="J. Gen. Appl. Microbiol.">
        <title>Draft genome sequencing of the enigmatic yeast Saitoella complicata.</title>
        <authorList>
            <person name="Nishida H."/>
            <person name="Hamamoto M."/>
            <person name="Sugiyama J."/>
        </authorList>
    </citation>
    <scope>NUCLEOTIDE SEQUENCE [LARGE SCALE GENOMIC DNA]</scope>
    <source>
        <strain evidence="11 12">NRRL Y-17804</strain>
    </source>
</reference>
<dbReference type="GO" id="GO:0005675">
    <property type="term" value="C:transcription factor TFIIH holo complex"/>
    <property type="evidence" value="ECO:0007669"/>
    <property type="project" value="TreeGrafter"/>
</dbReference>
<dbReference type="Proteomes" id="UP000033140">
    <property type="component" value="Unassembled WGS sequence"/>
</dbReference>
<dbReference type="Pfam" id="PF18307">
    <property type="entry name" value="Tfb2_C"/>
    <property type="match status" value="1"/>
</dbReference>
<keyword evidence="4 9" id="KW-0227">DNA damage</keyword>
<evidence type="ECO:0000256" key="4">
    <source>
        <dbReference type="ARBA" id="ARBA00022763"/>
    </source>
</evidence>
<comment type="similarity">
    <text evidence="3 9">Belongs to the TFB2 family.</text>
</comment>
<dbReference type="EMBL" id="BACD03000009">
    <property type="protein sequence ID" value="GAO47474.1"/>
    <property type="molecule type" value="Genomic_DNA"/>
</dbReference>
<dbReference type="GO" id="GO:0001671">
    <property type="term" value="F:ATPase activator activity"/>
    <property type="evidence" value="ECO:0007669"/>
    <property type="project" value="InterPro"/>
</dbReference>
<evidence type="ECO:0000256" key="5">
    <source>
        <dbReference type="ARBA" id="ARBA00023015"/>
    </source>
</evidence>
<comment type="subcellular location">
    <subcellularLocation>
        <location evidence="2 9">Nucleus</location>
    </subcellularLocation>
</comment>